<comment type="caution">
    <text evidence="1">The sequence shown here is derived from an EMBL/GenBank/DDBJ whole genome shotgun (WGS) entry which is preliminary data.</text>
</comment>
<dbReference type="AlphaFoldDB" id="A0A0F9CUV8"/>
<proteinExistence type="predicted"/>
<protein>
    <submittedName>
        <fullName evidence="1">Uncharacterized protein</fullName>
    </submittedName>
</protein>
<gene>
    <name evidence="1" type="ORF">LCGC14_2278340</name>
</gene>
<name>A0A0F9CUV8_9ZZZZ</name>
<evidence type="ECO:0000313" key="1">
    <source>
        <dbReference type="EMBL" id="KKL53148.1"/>
    </source>
</evidence>
<sequence length="103" mass="11995">MTEEFETEIVIGLSDEEKDDLEKMIKAFRKEQLDELPVSAIKDVLKQIQLTRANLAQFGDMLLKFDVKIKSFYEIIYLCCKKDEILNQRIDAIIEIIKGRGNL</sequence>
<accession>A0A0F9CUV8</accession>
<reference evidence="1" key="1">
    <citation type="journal article" date="2015" name="Nature">
        <title>Complex archaea that bridge the gap between prokaryotes and eukaryotes.</title>
        <authorList>
            <person name="Spang A."/>
            <person name="Saw J.H."/>
            <person name="Jorgensen S.L."/>
            <person name="Zaremba-Niedzwiedzka K."/>
            <person name="Martijn J."/>
            <person name="Lind A.E."/>
            <person name="van Eijk R."/>
            <person name="Schleper C."/>
            <person name="Guy L."/>
            <person name="Ettema T.J."/>
        </authorList>
    </citation>
    <scope>NUCLEOTIDE SEQUENCE</scope>
</reference>
<organism evidence="1">
    <name type="scientific">marine sediment metagenome</name>
    <dbReference type="NCBI Taxonomy" id="412755"/>
    <lineage>
        <taxon>unclassified sequences</taxon>
        <taxon>metagenomes</taxon>
        <taxon>ecological metagenomes</taxon>
    </lineage>
</organism>
<dbReference type="EMBL" id="LAZR01031642">
    <property type="protein sequence ID" value="KKL53148.1"/>
    <property type="molecule type" value="Genomic_DNA"/>
</dbReference>